<dbReference type="PRINTS" id="PR00477">
    <property type="entry name" value="PHGLYCKINASE"/>
</dbReference>
<comment type="caution">
    <text evidence="14">The sequence shown here is derived from an EMBL/GenBank/DDBJ whole genome shotgun (WGS) entry which is preliminary data.</text>
</comment>
<evidence type="ECO:0000256" key="13">
    <source>
        <dbReference type="RuleBase" id="RU000696"/>
    </source>
</evidence>
<evidence type="ECO:0000256" key="12">
    <source>
        <dbReference type="RuleBase" id="RU000532"/>
    </source>
</evidence>
<evidence type="ECO:0000256" key="9">
    <source>
        <dbReference type="ARBA" id="ARBA00022840"/>
    </source>
</evidence>
<dbReference type="InterPro" id="IPR036043">
    <property type="entry name" value="Phosphoglycerate_kinase_sf"/>
</dbReference>
<dbReference type="FunFam" id="3.40.50.1260:FF:000005">
    <property type="entry name" value="Phosphoglycerate kinase"/>
    <property type="match status" value="1"/>
</dbReference>
<gene>
    <name evidence="14" type="ORF">AAG570_007025</name>
</gene>
<evidence type="ECO:0000256" key="4">
    <source>
        <dbReference type="ARBA" id="ARBA00013061"/>
    </source>
</evidence>
<evidence type="ECO:0000313" key="15">
    <source>
        <dbReference type="Proteomes" id="UP001558652"/>
    </source>
</evidence>
<dbReference type="SUPFAM" id="SSF53748">
    <property type="entry name" value="Phosphoglycerate kinase"/>
    <property type="match status" value="1"/>
</dbReference>
<comment type="similarity">
    <text evidence="3 12">Belongs to the phosphoglycerate kinase family.</text>
</comment>
<dbReference type="Proteomes" id="UP001558652">
    <property type="component" value="Unassembled WGS sequence"/>
</dbReference>
<evidence type="ECO:0000256" key="1">
    <source>
        <dbReference type="ARBA" id="ARBA00001946"/>
    </source>
</evidence>
<keyword evidence="10" id="KW-0460">Magnesium</keyword>
<dbReference type="AlphaFoldDB" id="A0ABD0ZGX9"/>
<keyword evidence="8 12" id="KW-0418">Kinase</keyword>
<dbReference type="EMBL" id="JBFDAA010000002">
    <property type="protein sequence ID" value="KAL1140048.1"/>
    <property type="molecule type" value="Genomic_DNA"/>
</dbReference>
<reference evidence="14 15" key="1">
    <citation type="submission" date="2024-07" db="EMBL/GenBank/DDBJ databases">
        <title>Chromosome-level genome assembly of the water stick insect Ranatra chinensis (Heteroptera: Nepidae).</title>
        <authorList>
            <person name="Liu X."/>
        </authorList>
    </citation>
    <scope>NUCLEOTIDE SEQUENCE [LARGE SCALE GENOMIC DNA]</scope>
    <source>
        <strain evidence="14">Cailab_2021Rc</strain>
        <tissue evidence="14">Muscle</tissue>
    </source>
</reference>
<comment type="subunit">
    <text evidence="13">Monomer.</text>
</comment>
<keyword evidence="11" id="KW-0324">Glycolysis</keyword>
<keyword evidence="9" id="KW-0067">ATP-binding</keyword>
<dbReference type="Gene3D" id="3.40.50.1260">
    <property type="entry name" value="Phosphoglycerate kinase, N-terminal domain"/>
    <property type="match status" value="1"/>
</dbReference>
<protein>
    <recommendedName>
        <fullName evidence="4 12">Phosphoglycerate kinase</fullName>
        <ecNumber evidence="4 12">2.7.2.3</ecNumber>
    </recommendedName>
</protein>
<evidence type="ECO:0000256" key="8">
    <source>
        <dbReference type="ARBA" id="ARBA00022777"/>
    </source>
</evidence>
<evidence type="ECO:0000256" key="11">
    <source>
        <dbReference type="ARBA" id="ARBA00023152"/>
    </source>
</evidence>
<dbReference type="PANTHER" id="PTHR11406">
    <property type="entry name" value="PHOSPHOGLYCERATE KINASE"/>
    <property type="match status" value="1"/>
</dbReference>
<evidence type="ECO:0000256" key="3">
    <source>
        <dbReference type="ARBA" id="ARBA00008982"/>
    </source>
</evidence>
<evidence type="ECO:0000256" key="10">
    <source>
        <dbReference type="ARBA" id="ARBA00022842"/>
    </source>
</evidence>
<comment type="pathway">
    <text evidence="2 12">Carbohydrate degradation; glycolysis; pyruvate from D-glyceraldehyde 3-phosphate: step 2/5.</text>
</comment>
<keyword evidence="15" id="KW-1185">Reference proteome</keyword>
<accession>A0ABD0ZGX9</accession>
<evidence type="ECO:0000256" key="5">
    <source>
        <dbReference type="ARBA" id="ARBA00022679"/>
    </source>
</evidence>
<evidence type="ECO:0000256" key="2">
    <source>
        <dbReference type="ARBA" id="ARBA00004838"/>
    </source>
</evidence>
<keyword evidence="7" id="KW-0547">Nucleotide-binding</keyword>
<dbReference type="InterPro" id="IPR001576">
    <property type="entry name" value="Phosphoglycerate_kinase"/>
</dbReference>
<evidence type="ECO:0000256" key="6">
    <source>
        <dbReference type="ARBA" id="ARBA00022723"/>
    </source>
</evidence>
<dbReference type="EC" id="2.7.2.3" evidence="4 12"/>
<comment type="cofactor">
    <cofactor evidence="1">
        <name>Mg(2+)</name>
        <dbReference type="ChEBI" id="CHEBI:18420"/>
    </cofactor>
</comment>
<organism evidence="14 15">
    <name type="scientific">Ranatra chinensis</name>
    <dbReference type="NCBI Taxonomy" id="642074"/>
    <lineage>
        <taxon>Eukaryota</taxon>
        <taxon>Metazoa</taxon>
        <taxon>Ecdysozoa</taxon>
        <taxon>Arthropoda</taxon>
        <taxon>Hexapoda</taxon>
        <taxon>Insecta</taxon>
        <taxon>Pterygota</taxon>
        <taxon>Neoptera</taxon>
        <taxon>Paraneoptera</taxon>
        <taxon>Hemiptera</taxon>
        <taxon>Heteroptera</taxon>
        <taxon>Panheteroptera</taxon>
        <taxon>Nepomorpha</taxon>
        <taxon>Nepidae</taxon>
        <taxon>Ranatrinae</taxon>
        <taxon>Ranatra</taxon>
    </lineage>
</organism>
<evidence type="ECO:0000256" key="7">
    <source>
        <dbReference type="ARBA" id="ARBA00022741"/>
    </source>
</evidence>
<dbReference type="GO" id="GO:0006096">
    <property type="term" value="P:glycolytic process"/>
    <property type="evidence" value="ECO:0007669"/>
    <property type="project" value="UniProtKB-KW"/>
</dbReference>
<dbReference type="InterPro" id="IPR015824">
    <property type="entry name" value="Phosphoglycerate_kinase_N"/>
</dbReference>
<evidence type="ECO:0000313" key="14">
    <source>
        <dbReference type="EMBL" id="KAL1140048.1"/>
    </source>
</evidence>
<proteinExistence type="inferred from homology"/>
<sequence length="138" mass="15572">MTSYFFSSLNSRVDFNVPLKDGKITNNQRIVAALDSVTYALDKKAKSVVLMSHLGRPDGSRKMKYTLQPVAEELKSLLKRYREVLFLPDCVGPEVEKQCSDPQPGSIILLENLRFHVEEEGKGLDESGKKVIKKFVLN</sequence>
<comment type="catalytic activity">
    <reaction evidence="12">
        <text>(2R)-3-phosphoglycerate + ATP = (2R)-3-phospho-glyceroyl phosphate + ADP</text>
        <dbReference type="Rhea" id="RHEA:14801"/>
        <dbReference type="ChEBI" id="CHEBI:30616"/>
        <dbReference type="ChEBI" id="CHEBI:57604"/>
        <dbReference type="ChEBI" id="CHEBI:58272"/>
        <dbReference type="ChEBI" id="CHEBI:456216"/>
        <dbReference type="EC" id="2.7.2.3"/>
    </reaction>
</comment>
<keyword evidence="6" id="KW-0479">Metal-binding</keyword>
<keyword evidence="5 12" id="KW-0808">Transferase</keyword>
<dbReference type="Pfam" id="PF00162">
    <property type="entry name" value="PGK"/>
    <property type="match status" value="1"/>
</dbReference>
<dbReference type="GO" id="GO:0004618">
    <property type="term" value="F:phosphoglycerate kinase activity"/>
    <property type="evidence" value="ECO:0007669"/>
    <property type="project" value="UniProtKB-EC"/>
</dbReference>
<name>A0ABD0ZGX9_9HEMI</name>
<dbReference type="PANTHER" id="PTHR11406:SF0">
    <property type="entry name" value="PHOSPHOGLYCERATE KINASE"/>
    <property type="match status" value="1"/>
</dbReference>
<dbReference type="GO" id="GO:0046872">
    <property type="term" value="F:metal ion binding"/>
    <property type="evidence" value="ECO:0007669"/>
    <property type="project" value="UniProtKB-KW"/>
</dbReference>
<dbReference type="GO" id="GO:0005524">
    <property type="term" value="F:ATP binding"/>
    <property type="evidence" value="ECO:0007669"/>
    <property type="project" value="UniProtKB-KW"/>
</dbReference>